<gene>
    <name evidence="3" type="ORF">DY240_09425</name>
</gene>
<protein>
    <submittedName>
        <fullName evidence="3">YbaK/EbsC family protein</fullName>
    </submittedName>
</protein>
<evidence type="ECO:0000313" key="4">
    <source>
        <dbReference type="Proteomes" id="UP000284057"/>
    </source>
</evidence>
<feature type="region of interest" description="Disordered" evidence="1">
    <location>
        <begin position="1"/>
        <end position="23"/>
    </location>
</feature>
<dbReference type="PANTHER" id="PTHR30411">
    <property type="entry name" value="CYTOPLASMIC PROTEIN"/>
    <property type="match status" value="1"/>
</dbReference>
<evidence type="ECO:0000259" key="2">
    <source>
        <dbReference type="Pfam" id="PF04073"/>
    </source>
</evidence>
<feature type="domain" description="YbaK/aminoacyl-tRNA synthetase-associated" evidence="2">
    <location>
        <begin position="76"/>
        <end position="192"/>
    </location>
</feature>
<dbReference type="EMBL" id="QUAL01000085">
    <property type="protein sequence ID" value="RIQ28150.1"/>
    <property type="molecule type" value="Genomic_DNA"/>
</dbReference>
<feature type="compositionally biased region" description="Polar residues" evidence="1">
    <location>
        <begin position="1"/>
        <end position="16"/>
    </location>
</feature>
<dbReference type="GO" id="GO:0002161">
    <property type="term" value="F:aminoacyl-tRNA deacylase activity"/>
    <property type="evidence" value="ECO:0007669"/>
    <property type="project" value="InterPro"/>
</dbReference>
<evidence type="ECO:0000256" key="1">
    <source>
        <dbReference type="SAM" id="MobiDB-lite"/>
    </source>
</evidence>
<dbReference type="CDD" id="cd04333">
    <property type="entry name" value="ProX_deacylase"/>
    <property type="match status" value="1"/>
</dbReference>
<dbReference type="OrthoDB" id="8536235at2"/>
<name>A0A418KTF0_9ACTN</name>
<sequence>MAASASCSNDCSTSLRNVHPGTDNVTSATAKAVGSTPVTSSDSADKVLAHPNVQRVRAALAEAGAHPEIVALGDSAPTAAAAAEQLGCEVGAIANSLIFDCDGAPLLVLTSGAHRADVAALARAAGAASVGRADPTFVRTHTGQPIGGVAPVGHPAPVRTLVDVWLAKYDQVWAAAGHPHTVFATTFDELVRVTGGTPVDVTA</sequence>
<dbReference type="Proteomes" id="UP000284057">
    <property type="component" value="Unassembled WGS sequence"/>
</dbReference>
<dbReference type="SUPFAM" id="SSF55826">
    <property type="entry name" value="YbaK/ProRS associated domain"/>
    <property type="match status" value="1"/>
</dbReference>
<reference evidence="3 4" key="1">
    <citation type="submission" date="2018-09" db="EMBL/GenBank/DDBJ databases">
        <title>Isolation, diversity and antifungal activity of actinobacteria from wheat.</title>
        <authorList>
            <person name="Han C."/>
        </authorList>
    </citation>
    <scope>NUCLEOTIDE SEQUENCE [LARGE SCALE GENOMIC DNA]</scope>
    <source>
        <strain evidence="3 4">NEAU-YY265</strain>
    </source>
</reference>
<dbReference type="PANTHER" id="PTHR30411:SF1">
    <property type="entry name" value="CYTOPLASMIC PROTEIN"/>
    <property type="match status" value="1"/>
</dbReference>
<dbReference type="Pfam" id="PF04073">
    <property type="entry name" value="tRNA_edit"/>
    <property type="match status" value="1"/>
</dbReference>
<dbReference type="Gene3D" id="3.90.960.10">
    <property type="entry name" value="YbaK/aminoacyl-tRNA synthetase-associated domain"/>
    <property type="match status" value="1"/>
</dbReference>
<dbReference type="InterPro" id="IPR007214">
    <property type="entry name" value="YbaK/aa-tRNA-synth-assoc-dom"/>
</dbReference>
<keyword evidence="4" id="KW-1185">Reference proteome</keyword>
<comment type="caution">
    <text evidence="3">The sequence shown here is derived from an EMBL/GenBank/DDBJ whole genome shotgun (WGS) entry which is preliminary data.</text>
</comment>
<dbReference type="InterPro" id="IPR036754">
    <property type="entry name" value="YbaK/aa-tRNA-synt-asso_dom_sf"/>
</dbReference>
<evidence type="ECO:0000313" key="3">
    <source>
        <dbReference type="EMBL" id="RIQ28150.1"/>
    </source>
</evidence>
<accession>A0A418KTF0</accession>
<dbReference type="AlphaFoldDB" id="A0A418KTF0"/>
<proteinExistence type="predicted"/>
<organism evidence="3 4">
    <name type="scientific">Jiangella rhizosphaerae</name>
    <dbReference type="NCBI Taxonomy" id="2293569"/>
    <lineage>
        <taxon>Bacteria</taxon>
        <taxon>Bacillati</taxon>
        <taxon>Actinomycetota</taxon>
        <taxon>Actinomycetes</taxon>
        <taxon>Jiangellales</taxon>
        <taxon>Jiangellaceae</taxon>
        <taxon>Jiangella</taxon>
    </lineage>
</organism>